<evidence type="ECO:0000313" key="1">
    <source>
        <dbReference type="EMBL" id="MBW6439571.1"/>
    </source>
</evidence>
<name>A0ABS7BFA4_9ACTN</name>
<dbReference type="Proteomes" id="UP001519863">
    <property type="component" value="Unassembled WGS sequence"/>
</dbReference>
<sequence>MDTGREELDRMRRLPAAWPELRHEAATDEDGDDYDRNAAKRAQVLWALQYDRRPGDLPLVRWLAEQEVFQGLTEETKLAGYLLAEFRQVDDVWLQWEIKGVDYDTWCGYDVEFLFAAGIQETIDFVRASAHPERDAVLGHLLDEEGQPIVSEQELADWFEHRRSYFPADPADEDEITWLDRARLLDDQALARHWLDRWADGRPRDRDTLTLLRHRLAEFGSYAEAAAAQRELLAFTRTAWESAAGWRSLAGLERRAGDLDASWAALRECRRVLDDVSGWTGAGLGHSYVEELFRLAADADGELARVVFTEAEHQSRAVSGLPPATLEAAAEAAGKAGDPARAAHYRALGQARIG</sequence>
<organism evidence="1 2">
    <name type="scientific">Actinoplanes hulinensis</name>
    <dbReference type="NCBI Taxonomy" id="1144547"/>
    <lineage>
        <taxon>Bacteria</taxon>
        <taxon>Bacillati</taxon>
        <taxon>Actinomycetota</taxon>
        <taxon>Actinomycetes</taxon>
        <taxon>Micromonosporales</taxon>
        <taxon>Micromonosporaceae</taxon>
        <taxon>Actinoplanes</taxon>
    </lineage>
</organism>
<reference evidence="1 2" key="1">
    <citation type="journal article" date="2013" name="Antonie Van Leeuwenhoek">
        <title>Actinoplanes hulinensis sp. nov., a novel actinomycete isolated from soybean root (Glycine max (L.) Merr).</title>
        <authorList>
            <person name="Shen Y."/>
            <person name="Liu C."/>
            <person name="Wang X."/>
            <person name="Zhao J."/>
            <person name="Jia F."/>
            <person name="Zhang Y."/>
            <person name="Wang L."/>
            <person name="Yang D."/>
            <person name="Xiang W."/>
        </authorList>
    </citation>
    <scope>NUCLEOTIDE SEQUENCE [LARGE SCALE GENOMIC DNA]</scope>
    <source>
        <strain evidence="1 2">NEAU-M9</strain>
    </source>
</reference>
<evidence type="ECO:0000313" key="2">
    <source>
        <dbReference type="Proteomes" id="UP001519863"/>
    </source>
</evidence>
<proteinExistence type="predicted"/>
<dbReference type="EMBL" id="JAHXZI010000029">
    <property type="protein sequence ID" value="MBW6439571.1"/>
    <property type="molecule type" value="Genomic_DNA"/>
</dbReference>
<protein>
    <recommendedName>
        <fullName evidence="3">DUF4240 domain-containing protein</fullName>
    </recommendedName>
</protein>
<evidence type="ECO:0008006" key="3">
    <source>
        <dbReference type="Google" id="ProtNLM"/>
    </source>
</evidence>
<keyword evidence="2" id="KW-1185">Reference proteome</keyword>
<comment type="caution">
    <text evidence="1">The sequence shown here is derived from an EMBL/GenBank/DDBJ whole genome shotgun (WGS) entry which is preliminary data.</text>
</comment>
<gene>
    <name evidence="1" type="ORF">KZ829_38180</name>
</gene>
<accession>A0ABS7BFA4</accession>